<keyword evidence="1" id="KW-0808">Transferase</keyword>
<dbReference type="Proteomes" id="UP000256530">
    <property type="component" value="Unassembled WGS sequence"/>
</dbReference>
<dbReference type="GO" id="GO:0008080">
    <property type="term" value="F:N-acetyltransferase activity"/>
    <property type="evidence" value="ECO:0007669"/>
    <property type="project" value="InterPro"/>
</dbReference>
<dbReference type="GO" id="GO:0005737">
    <property type="term" value="C:cytoplasm"/>
    <property type="evidence" value="ECO:0007669"/>
    <property type="project" value="TreeGrafter"/>
</dbReference>
<organism evidence="4 5">
    <name type="scientific">Bacillus mycoides</name>
    <dbReference type="NCBI Taxonomy" id="1405"/>
    <lineage>
        <taxon>Bacteria</taxon>
        <taxon>Bacillati</taxon>
        <taxon>Bacillota</taxon>
        <taxon>Bacilli</taxon>
        <taxon>Bacillales</taxon>
        <taxon>Bacillaceae</taxon>
        <taxon>Bacillus</taxon>
        <taxon>Bacillus cereus group</taxon>
    </lineage>
</organism>
<keyword evidence="2" id="KW-0012">Acyltransferase</keyword>
<gene>
    <name evidence="4" type="ORF">DET55_12015</name>
</gene>
<dbReference type="SUPFAM" id="SSF55729">
    <property type="entry name" value="Acyl-CoA N-acyltransferases (Nat)"/>
    <property type="match status" value="1"/>
</dbReference>
<dbReference type="RefSeq" id="WP_113936720.1">
    <property type="nucleotide sequence ID" value="NZ_JBNNIN010000079.1"/>
</dbReference>
<dbReference type="PANTHER" id="PTHR43626">
    <property type="entry name" value="ACYL-COA N-ACYLTRANSFERASE"/>
    <property type="match status" value="1"/>
</dbReference>
<dbReference type="PROSITE" id="PS51186">
    <property type="entry name" value="GNAT"/>
    <property type="match status" value="1"/>
</dbReference>
<protein>
    <submittedName>
        <fullName evidence="4">N-acetylglutamate synthase</fullName>
    </submittedName>
</protein>
<dbReference type="NCBIfam" id="NF005840">
    <property type="entry name" value="PRK07757.1"/>
    <property type="match status" value="1"/>
</dbReference>
<dbReference type="Pfam" id="PF00583">
    <property type="entry name" value="Acetyltransf_1"/>
    <property type="match status" value="1"/>
</dbReference>
<dbReference type="CDD" id="cd04301">
    <property type="entry name" value="NAT_SF"/>
    <property type="match status" value="1"/>
</dbReference>
<dbReference type="AlphaFoldDB" id="A0A3D9US47"/>
<dbReference type="InterPro" id="IPR016181">
    <property type="entry name" value="Acyl_CoA_acyltransferase"/>
</dbReference>
<comment type="caution">
    <text evidence="4">The sequence shown here is derived from an EMBL/GenBank/DDBJ whole genome shotgun (WGS) entry which is preliminary data.</text>
</comment>
<dbReference type="Gene3D" id="3.40.630.30">
    <property type="match status" value="1"/>
</dbReference>
<evidence type="ECO:0000256" key="1">
    <source>
        <dbReference type="ARBA" id="ARBA00022679"/>
    </source>
</evidence>
<sequence>MKIFNAVTSDVKEIYNLIEMYAKEGVVLPRSLLSLYQYLQCLYVMKEGEEVVGVAGLHVLGEDLAEVRSLVVSHTYAGKGIGRKLVNHVMNEAAKIKVNRVISLTYETEFFQKCGFDFMNREALPEKVWIDCRHCPKVDYCDEVAMIRYVGEIFREKKGPLLFKK</sequence>
<dbReference type="InterPro" id="IPR045039">
    <property type="entry name" value="NSI-like"/>
</dbReference>
<dbReference type="PANTHER" id="PTHR43626:SF4">
    <property type="entry name" value="GCN5-RELATED N-ACETYLTRANSFERASE 2, CHLOROPLASTIC"/>
    <property type="match status" value="1"/>
</dbReference>
<evidence type="ECO:0000259" key="3">
    <source>
        <dbReference type="PROSITE" id="PS51186"/>
    </source>
</evidence>
<evidence type="ECO:0000313" key="5">
    <source>
        <dbReference type="Proteomes" id="UP000256530"/>
    </source>
</evidence>
<dbReference type="InterPro" id="IPR000182">
    <property type="entry name" value="GNAT_dom"/>
</dbReference>
<name>A0A3D9US47_BACMY</name>
<proteinExistence type="predicted"/>
<dbReference type="EMBL" id="QTTY01000020">
    <property type="protein sequence ID" value="REF32292.1"/>
    <property type="molecule type" value="Genomic_DNA"/>
</dbReference>
<evidence type="ECO:0000313" key="4">
    <source>
        <dbReference type="EMBL" id="REF32292.1"/>
    </source>
</evidence>
<feature type="domain" description="N-acetyltransferase" evidence="3">
    <location>
        <begin position="1"/>
        <end position="142"/>
    </location>
</feature>
<evidence type="ECO:0000256" key="2">
    <source>
        <dbReference type="ARBA" id="ARBA00023315"/>
    </source>
</evidence>
<reference evidence="4 5" key="1">
    <citation type="submission" date="2018-08" db="EMBL/GenBank/DDBJ databases">
        <title>Freshwater and sediment microbial communities from various areas in North America, analyzing microbe dynamics in response to fracking.</title>
        <authorList>
            <person name="Lamendella R."/>
        </authorList>
    </citation>
    <scope>NUCLEOTIDE SEQUENCE [LARGE SCALE GENOMIC DNA]</scope>
    <source>
        <strain evidence="4 5">DB-1</strain>
    </source>
</reference>
<accession>A0A3D9US47</accession>